<keyword evidence="3" id="KW-1185">Reference proteome</keyword>
<reference evidence="2" key="1">
    <citation type="submission" date="2021-06" db="EMBL/GenBank/DDBJ databases">
        <title>Novel species in genus Arthrobacter.</title>
        <authorList>
            <person name="Zhang G."/>
        </authorList>
    </citation>
    <scope>NUCLEOTIDE SEQUENCE</scope>
    <source>
        <strain evidence="2">Zg-ZUI122</strain>
    </source>
</reference>
<evidence type="ECO:0000313" key="3">
    <source>
        <dbReference type="Proteomes" id="UP000680588"/>
    </source>
</evidence>
<proteinExistence type="predicted"/>
<organism evidence="2 3">
    <name type="scientific">Arthrobacter sunyaminii</name>
    <dbReference type="NCBI Taxonomy" id="2816859"/>
    <lineage>
        <taxon>Bacteria</taxon>
        <taxon>Bacillati</taxon>
        <taxon>Actinomycetota</taxon>
        <taxon>Actinomycetes</taxon>
        <taxon>Micrococcales</taxon>
        <taxon>Micrococcaceae</taxon>
        <taxon>Arthrobacter</taxon>
    </lineage>
</organism>
<name>A0A975S701_9MICC</name>
<feature type="region of interest" description="Disordered" evidence="1">
    <location>
        <begin position="162"/>
        <end position="186"/>
    </location>
</feature>
<dbReference type="EMBL" id="CP076456">
    <property type="protein sequence ID" value="QWQ36975.1"/>
    <property type="molecule type" value="Genomic_DNA"/>
</dbReference>
<sequence>MWWFFLVGSLIGVVLGVAAAVPGLRWLQGARERRALQALITQVHLKRALAENGPGTAESGLDPVRCRSSVIDIRLQVRETLSELRPGSSASANTLLEMHRACDTYLDATERPGGSVEARLRDLRLVLNQGARRLSSGRHVQYLAPGERAAVRREMLLAARAKTEARRNPGTVSRPHTDSPATVPGPRRAALLESDRQNAEASAHARAARRLVDHSDARVPL</sequence>
<dbReference type="AlphaFoldDB" id="A0A975S701"/>
<accession>A0A975S701</accession>
<dbReference type="KEGG" id="asun:KG104_04035"/>
<dbReference type="Proteomes" id="UP000680588">
    <property type="component" value="Chromosome"/>
</dbReference>
<protein>
    <submittedName>
        <fullName evidence="2">Uncharacterized protein</fullName>
    </submittedName>
</protein>
<evidence type="ECO:0000313" key="2">
    <source>
        <dbReference type="EMBL" id="QWQ36975.1"/>
    </source>
</evidence>
<gene>
    <name evidence="2" type="ORF">KG104_04035</name>
</gene>
<evidence type="ECO:0000256" key="1">
    <source>
        <dbReference type="SAM" id="MobiDB-lite"/>
    </source>
</evidence>
<dbReference type="RefSeq" id="WP_207347365.1">
    <property type="nucleotide sequence ID" value="NZ_CP076456.1"/>
</dbReference>